<reference evidence="2 3" key="1">
    <citation type="submission" date="2020-09" db="EMBL/GenBank/DDBJ databases">
        <title>De no assembly of potato wild relative species, Solanum commersonii.</title>
        <authorList>
            <person name="Cho K."/>
        </authorList>
    </citation>
    <scope>NUCLEOTIDE SEQUENCE [LARGE SCALE GENOMIC DNA]</scope>
    <source>
        <strain evidence="2">LZ3.2</strain>
        <tissue evidence="2">Leaf</tissue>
    </source>
</reference>
<accession>A0A9J5Y263</accession>
<dbReference type="Proteomes" id="UP000824120">
    <property type="component" value="Chromosome 7"/>
</dbReference>
<evidence type="ECO:0000313" key="2">
    <source>
        <dbReference type="EMBL" id="KAG5593632.1"/>
    </source>
</evidence>
<evidence type="ECO:0000313" key="3">
    <source>
        <dbReference type="Proteomes" id="UP000824120"/>
    </source>
</evidence>
<feature type="compositionally biased region" description="Gly residues" evidence="1">
    <location>
        <begin position="23"/>
        <end position="37"/>
    </location>
</feature>
<keyword evidence="3" id="KW-1185">Reference proteome</keyword>
<protein>
    <submittedName>
        <fullName evidence="2">Uncharacterized protein</fullName>
    </submittedName>
</protein>
<evidence type="ECO:0000256" key="1">
    <source>
        <dbReference type="SAM" id="MobiDB-lite"/>
    </source>
</evidence>
<dbReference type="AlphaFoldDB" id="A0A9J5Y263"/>
<proteinExistence type="predicted"/>
<name>A0A9J5Y263_SOLCO</name>
<comment type="caution">
    <text evidence="2">The sequence shown here is derived from an EMBL/GenBank/DDBJ whole genome shotgun (WGS) entry which is preliminary data.</text>
</comment>
<sequence>MLDGGAFSASHEGQYAPLMPESGGAGPGAGAGVSGYGTEAGTGGIDSGAGAGGIIGGLEIGNKGLDGEGGLK</sequence>
<dbReference type="EMBL" id="JACXVP010000007">
    <property type="protein sequence ID" value="KAG5593632.1"/>
    <property type="molecule type" value="Genomic_DNA"/>
</dbReference>
<organism evidence="2 3">
    <name type="scientific">Solanum commersonii</name>
    <name type="common">Commerson's wild potato</name>
    <name type="synonym">Commerson's nightshade</name>
    <dbReference type="NCBI Taxonomy" id="4109"/>
    <lineage>
        <taxon>Eukaryota</taxon>
        <taxon>Viridiplantae</taxon>
        <taxon>Streptophyta</taxon>
        <taxon>Embryophyta</taxon>
        <taxon>Tracheophyta</taxon>
        <taxon>Spermatophyta</taxon>
        <taxon>Magnoliopsida</taxon>
        <taxon>eudicotyledons</taxon>
        <taxon>Gunneridae</taxon>
        <taxon>Pentapetalae</taxon>
        <taxon>asterids</taxon>
        <taxon>lamiids</taxon>
        <taxon>Solanales</taxon>
        <taxon>Solanaceae</taxon>
        <taxon>Solanoideae</taxon>
        <taxon>Solaneae</taxon>
        <taxon>Solanum</taxon>
    </lineage>
</organism>
<feature type="region of interest" description="Disordered" evidence="1">
    <location>
        <begin position="1"/>
        <end position="37"/>
    </location>
</feature>
<gene>
    <name evidence="2" type="ORF">H5410_034864</name>
</gene>